<name>A0A1F6G4A9_9PROT</name>
<reference evidence="1 2" key="1">
    <citation type="journal article" date="2016" name="Nat. Commun.">
        <title>Thousands of microbial genomes shed light on interconnected biogeochemical processes in an aquifer system.</title>
        <authorList>
            <person name="Anantharaman K."/>
            <person name="Brown C.T."/>
            <person name="Hug L.A."/>
            <person name="Sharon I."/>
            <person name="Castelle C.J."/>
            <person name="Probst A.J."/>
            <person name="Thomas B.C."/>
            <person name="Singh A."/>
            <person name="Wilkins M.J."/>
            <person name="Karaoz U."/>
            <person name="Brodie E.L."/>
            <person name="Williams K.H."/>
            <person name="Hubbard S.S."/>
            <person name="Banfield J.F."/>
        </authorList>
    </citation>
    <scope>NUCLEOTIDE SEQUENCE [LARGE SCALE GENOMIC DNA]</scope>
</reference>
<dbReference type="AlphaFoldDB" id="A0A1F6G4A9"/>
<dbReference type="PANTHER" id="PTHR22572">
    <property type="entry name" value="SUGAR-1-PHOSPHATE GUANYL TRANSFERASE"/>
    <property type="match status" value="1"/>
</dbReference>
<gene>
    <name evidence="1" type="ORF">A2527_04255</name>
</gene>
<dbReference type="Proteomes" id="UP000178449">
    <property type="component" value="Unassembled WGS sequence"/>
</dbReference>
<dbReference type="EMBL" id="MFNE01000054">
    <property type="protein sequence ID" value="OGG92954.1"/>
    <property type="molecule type" value="Genomic_DNA"/>
</dbReference>
<dbReference type="InterPro" id="IPR029044">
    <property type="entry name" value="Nucleotide-diphossugar_trans"/>
</dbReference>
<dbReference type="InterPro" id="IPR050486">
    <property type="entry name" value="Mannose-1P_guanyltransferase"/>
</dbReference>
<protein>
    <recommendedName>
        <fullName evidence="3">Nucleotidyl transferase domain-containing protein</fullName>
    </recommendedName>
</protein>
<evidence type="ECO:0000313" key="1">
    <source>
        <dbReference type="EMBL" id="OGG92954.1"/>
    </source>
</evidence>
<comment type="caution">
    <text evidence="1">The sequence shown here is derived from an EMBL/GenBank/DDBJ whole genome shotgun (WGS) entry which is preliminary data.</text>
</comment>
<accession>A0A1F6G4A9</accession>
<evidence type="ECO:0000313" key="2">
    <source>
        <dbReference type="Proteomes" id="UP000178449"/>
    </source>
</evidence>
<evidence type="ECO:0008006" key="3">
    <source>
        <dbReference type="Google" id="ProtNLM"/>
    </source>
</evidence>
<proteinExistence type="predicted"/>
<dbReference type="STRING" id="1817772.A2527_04255"/>
<organism evidence="1 2">
    <name type="scientific">Candidatus Lambdaproteobacteria bacterium RIFOXYD2_FULL_50_16</name>
    <dbReference type="NCBI Taxonomy" id="1817772"/>
    <lineage>
        <taxon>Bacteria</taxon>
        <taxon>Pseudomonadati</taxon>
        <taxon>Pseudomonadota</taxon>
        <taxon>Candidatus Lambdaproteobacteria</taxon>
    </lineage>
</organism>
<sequence length="113" mass="12462">MGCLALRRVLDVARYGSVAVTDQKITRFAEKGAFDPGLINGGIYWLKKEILSRIQELPCSIETDIFPGLVQQGRLWGTEMEGYFLDIGIPEDYQRAQTEIPAQFGGAPALASL</sequence>
<dbReference type="SUPFAM" id="SSF53448">
    <property type="entry name" value="Nucleotide-diphospho-sugar transferases"/>
    <property type="match status" value="1"/>
</dbReference>
<dbReference type="Gene3D" id="3.90.550.10">
    <property type="entry name" value="Spore Coat Polysaccharide Biosynthesis Protein SpsA, Chain A"/>
    <property type="match status" value="1"/>
</dbReference>